<name>A0ABS5E2H8_9BURK</name>
<organism evidence="5 6">
    <name type="scientific">Ideonella paludis</name>
    <dbReference type="NCBI Taxonomy" id="1233411"/>
    <lineage>
        <taxon>Bacteria</taxon>
        <taxon>Pseudomonadati</taxon>
        <taxon>Pseudomonadota</taxon>
        <taxon>Betaproteobacteria</taxon>
        <taxon>Burkholderiales</taxon>
        <taxon>Sphaerotilaceae</taxon>
        <taxon>Ideonella</taxon>
    </lineage>
</organism>
<dbReference type="PANTHER" id="PTHR24220:SF611">
    <property type="entry name" value="ATP-BINDING COMPONENT OF ABC TRANSPORTER-RELATED"/>
    <property type="match status" value="1"/>
</dbReference>
<dbReference type="InterPro" id="IPR003439">
    <property type="entry name" value="ABC_transporter-like_ATP-bd"/>
</dbReference>
<sequence>MLAWSGLSVAWAGGAKAIAFADFEAPHGARVVVCGPSGCGKSTLLAVLAGLLTPQQGQLQVGDTHPLSLKASERDAWRGQQVGLVPQRLHLAQALTVQENLALPFVAAGLPVDEARVSQCLQQLGLSALAQRRPHELSVGQAQRVAIGRAVMRSPTLLLADEPTAHLDDAHADAALRLLDEAAQAVQATLLIATHDQRLLTRWPQAHVLRLPALTGLELA</sequence>
<keyword evidence="1" id="KW-1003">Cell membrane</keyword>
<proteinExistence type="predicted"/>
<dbReference type="EMBL" id="JAGQDG010000009">
    <property type="protein sequence ID" value="MBQ0937622.1"/>
    <property type="molecule type" value="Genomic_DNA"/>
</dbReference>
<dbReference type="InterPro" id="IPR027417">
    <property type="entry name" value="P-loop_NTPase"/>
</dbReference>
<keyword evidence="3 5" id="KW-0067">ATP-binding</keyword>
<dbReference type="InterPro" id="IPR015854">
    <property type="entry name" value="ABC_transpr_LolD-like"/>
</dbReference>
<evidence type="ECO:0000259" key="4">
    <source>
        <dbReference type="PROSITE" id="PS50893"/>
    </source>
</evidence>
<evidence type="ECO:0000256" key="2">
    <source>
        <dbReference type="ARBA" id="ARBA00022741"/>
    </source>
</evidence>
<gene>
    <name evidence="5" type="ORF">KAK11_20015</name>
</gene>
<comment type="caution">
    <text evidence="5">The sequence shown here is derived from an EMBL/GenBank/DDBJ whole genome shotgun (WGS) entry which is preliminary data.</text>
</comment>
<keyword evidence="2" id="KW-0547">Nucleotide-binding</keyword>
<dbReference type="PROSITE" id="PS50893">
    <property type="entry name" value="ABC_TRANSPORTER_2"/>
    <property type="match status" value="1"/>
</dbReference>
<dbReference type="Gene3D" id="3.40.50.300">
    <property type="entry name" value="P-loop containing nucleotide triphosphate hydrolases"/>
    <property type="match status" value="1"/>
</dbReference>
<dbReference type="SUPFAM" id="SSF52540">
    <property type="entry name" value="P-loop containing nucleoside triphosphate hydrolases"/>
    <property type="match status" value="1"/>
</dbReference>
<dbReference type="Proteomes" id="UP000672097">
    <property type="component" value="Unassembled WGS sequence"/>
</dbReference>
<evidence type="ECO:0000313" key="6">
    <source>
        <dbReference type="Proteomes" id="UP000672097"/>
    </source>
</evidence>
<feature type="domain" description="ABC transporter" evidence="4">
    <location>
        <begin position="2"/>
        <end position="219"/>
    </location>
</feature>
<dbReference type="SMART" id="SM00382">
    <property type="entry name" value="AAA"/>
    <property type="match status" value="1"/>
</dbReference>
<keyword evidence="6" id="KW-1185">Reference proteome</keyword>
<evidence type="ECO:0000256" key="1">
    <source>
        <dbReference type="ARBA" id="ARBA00022475"/>
    </source>
</evidence>
<evidence type="ECO:0000313" key="5">
    <source>
        <dbReference type="EMBL" id="MBQ0937622.1"/>
    </source>
</evidence>
<dbReference type="RefSeq" id="WP_210811242.1">
    <property type="nucleotide sequence ID" value="NZ_JAGQDG010000009.1"/>
</dbReference>
<protein>
    <submittedName>
        <fullName evidence="5">ATP-binding cassette domain-containing protein</fullName>
    </submittedName>
</protein>
<reference evidence="5 6" key="1">
    <citation type="submission" date="2021-04" db="EMBL/GenBank/DDBJ databases">
        <title>The genome sequence of type strain Ideonella paludis KCTC 32238.</title>
        <authorList>
            <person name="Liu Y."/>
        </authorList>
    </citation>
    <scope>NUCLEOTIDE SEQUENCE [LARGE SCALE GENOMIC DNA]</scope>
    <source>
        <strain evidence="5 6">KCTC 32238</strain>
    </source>
</reference>
<accession>A0ABS5E2H8</accession>
<dbReference type="GO" id="GO:0005524">
    <property type="term" value="F:ATP binding"/>
    <property type="evidence" value="ECO:0007669"/>
    <property type="project" value="UniProtKB-KW"/>
</dbReference>
<dbReference type="InterPro" id="IPR003593">
    <property type="entry name" value="AAA+_ATPase"/>
</dbReference>
<dbReference type="Pfam" id="PF00005">
    <property type="entry name" value="ABC_tran"/>
    <property type="match status" value="1"/>
</dbReference>
<dbReference type="InterPro" id="IPR017871">
    <property type="entry name" value="ABC_transporter-like_CS"/>
</dbReference>
<dbReference type="PROSITE" id="PS00211">
    <property type="entry name" value="ABC_TRANSPORTER_1"/>
    <property type="match status" value="1"/>
</dbReference>
<evidence type="ECO:0000256" key="3">
    <source>
        <dbReference type="ARBA" id="ARBA00022840"/>
    </source>
</evidence>
<keyword evidence="1" id="KW-0472">Membrane</keyword>
<dbReference type="PANTHER" id="PTHR24220">
    <property type="entry name" value="IMPORT ATP-BINDING PROTEIN"/>
    <property type="match status" value="1"/>
</dbReference>